<feature type="compositionally biased region" description="Polar residues" evidence="1">
    <location>
        <begin position="124"/>
        <end position="142"/>
    </location>
</feature>
<proteinExistence type="predicted"/>
<feature type="region of interest" description="Disordered" evidence="1">
    <location>
        <begin position="115"/>
        <end position="168"/>
    </location>
</feature>
<comment type="caution">
    <text evidence="2">The sequence shown here is derived from an EMBL/GenBank/DDBJ whole genome shotgun (WGS) entry which is preliminary data.</text>
</comment>
<accession>A0A7J0DF03</accession>
<keyword evidence="2" id="KW-0418">Kinase</keyword>
<name>A0A7J0DF03_9ERIC</name>
<dbReference type="Proteomes" id="UP000585474">
    <property type="component" value="Unassembled WGS sequence"/>
</dbReference>
<keyword evidence="2" id="KW-0808">Transferase</keyword>
<protein>
    <submittedName>
        <fullName evidence="2">D6 protein kinase like 2</fullName>
    </submittedName>
</protein>
<evidence type="ECO:0000313" key="3">
    <source>
        <dbReference type="Proteomes" id="UP000585474"/>
    </source>
</evidence>
<reference evidence="3" key="1">
    <citation type="submission" date="2019-07" db="EMBL/GenBank/DDBJ databases">
        <title>De Novo Assembly of kiwifruit Actinidia rufa.</title>
        <authorList>
            <person name="Sugita-Konishi S."/>
            <person name="Sato K."/>
            <person name="Mori E."/>
            <person name="Abe Y."/>
            <person name="Kisaki G."/>
            <person name="Hamano K."/>
            <person name="Suezawa K."/>
            <person name="Otani M."/>
            <person name="Fukuda T."/>
            <person name="Manabe T."/>
            <person name="Gomi K."/>
            <person name="Tabuchi M."/>
            <person name="Akimitsu K."/>
            <person name="Kataoka I."/>
        </authorList>
    </citation>
    <scope>NUCLEOTIDE SEQUENCE [LARGE SCALE GENOMIC DNA]</scope>
    <source>
        <strain evidence="3">cv. Fuchu</strain>
    </source>
</reference>
<sequence>MPSQINRGEIWICGHEYLETVEVSSLKQVSTSETVSCDEHSVDESESGNSSSLLEPANCVSNEHKEGLGQFTSEISSQSGISFCPSPQNSCYTATQYMEAKQSFTNTEVSKCANSVEKSGKSGEVSNSGDFVESMKTSTYRGSTESDVSDESSSSSLSRAILQTSQGK</sequence>
<gene>
    <name evidence="2" type="ORF">Acr_00g0028970</name>
</gene>
<dbReference type="AlphaFoldDB" id="A0A7J0DF03"/>
<organism evidence="2 3">
    <name type="scientific">Actinidia rufa</name>
    <dbReference type="NCBI Taxonomy" id="165716"/>
    <lineage>
        <taxon>Eukaryota</taxon>
        <taxon>Viridiplantae</taxon>
        <taxon>Streptophyta</taxon>
        <taxon>Embryophyta</taxon>
        <taxon>Tracheophyta</taxon>
        <taxon>Spermatophyta</taxon>
        <taxon>Magnoliopsida</taxon>
        <taxon>eudicotyledons</taxon>
        <taxon>Gunneridae</taxon>
        <taxon>Pentapetalae</taxon>
        <taxon>asterids</taxon>
        <taxon>Ericales</taxon>
        <taxon>Actinidiaceae</taxon>
        <taxon>Actinidia</taxon>
    </lineage>
</organism>
<feature type="region of interest" description="Disordered" evidence="1">
    <location>
        <begin position="37"/>
        <end position="59"/>
    </location>
</feature>
<keyword evidence="3" id="KW-1185">Reference proteome</keyword>
<dbReference type="OrthoDB" id="432483at2759"/>
<feature type="compositionally biased region" description="Low complexity" evidence="1">
    <location>
        <begin position="143"/>
        <end position="158"/>
    </location>
</feature>
<dbReference type="GO" id="GO:0016301">
    <property type="term" value="F:kinase activity"/>
    <property type="evidence" value="ECO:0007669"/>
    <property type="project" value="UniProtKB-KW"/>
</dbReference>
<evidence type="ECO:0000313" key="2">
    <source>
        <dbReference type="EMBL" id="GFS33521.1"/>
    </source>
</evidence>
<dbReference type="EMBL" id="BJWL01000191">
    <property type="protein sequence ID" value="GFS33521.1"/>
    <property type="molecule type" value="Genomic_DNA"/>
</dbReference>
<evidence type="ECO:0000256" key="1">
    <source>
        <dbReference type="SAM" id="MobiDB-lite"/>
    </source>
</evidence>